<evidence type="ECO:0000313" key="2">
    <source>
        <dbReference type="EMBL" id="KXJ88734.1"/>
    </source>
</evidence>
<sequence length="88" mass="9373">MYSGATIVSNFVAGWIMLTSNPLSLFLALLANILSFFCTWSTSRKRFTSVQTNQTVATAARAVTPSAPSGDTTALEATPLLQARNNST</sequence>
<keyword evidence="1" id="KW-1133">Transmembrane helix</keyword>
<evidence type="ECO:0000256" key="1">
    <source>
        <dbReference type="SAM" id="Phobius"/>
    </source>
</evidence>
<proteinExistence type="predicted"/>
<protein>
    <submittedName>
        <fullName evidence="2">Uncharacterized protein</fullName>
    </submittedName>
</protein>
<keyword evidence="3" id="KW-1185">Reference proteome</keyword>
<dbReference type="Proteomes" id="UP000070501">
    <property type="component" value="Unassembled WGS sequence"/>
</dbReference>
<keyword evidence="1" id="KW-0472">Membrane</keyword>
<reference evidence="3" key="1">
    <citation type="submission" date="2016-02" db="EMBL/GenBank/DDBJ databases">
        <title>Draft genome sequence of Microdochium bolleyi, a fungal endophyte of beachgrass.</title>
        <authorList>
            <consortium name="DOE Joint Genome Institute"/>
            <person name="David A.S."/>
            <person name="May G."/>
            <person name="Haridas S."/>
            <person name="Lim J."/>
            <person name="Wang M."/>
            <person name="Labutti K."/>
            <person name="Lipzen A."/>
            <person name="Barry K."/>
            <person name="Grigoriev I.V."/>
        </authorList>
    </citation>
    <scope>NUCLEOTIDE SEQUENCE [LARGE SCALE GENOMIC DNA]</scope>
    <source>
        <strain evidence="3">J235TASD1</strain>
    </source>
</reference>
<evidence type="ECO:0000313" key="3">
    <source>
        <dbReference type="Proteomes" id="UP000070501"/>
    </source>
</evidence>
<dbReference type="InParanoid" id="A0A136IUK7"/>
<feature type="non-terminal residue" evidence="2">
    <location>
        <position position="88"/>
    </location>
</feature>
<organism evidence="2 3">
    <name type="scientific">Microdochium bolleyi</name>
    <dbReference type="NCBI Taxonomy" id="196109"/>
    <lineage>
        <taxon>Eukaryota</taxon>
        <taxon>Fungi</taxon>
        <taxon>Dikarya</taxon>
        <taxon>Ascomycota</taxon>
        <taxon>Pezizomycotina</taxon>
        <taxon>Sordariomycetes</taxon>
        <taxon>Xylariomycetidae</taxon>
        <taxon>Xylariales</taxon>
        <taxon>Microdochiaceae</taxon>
        <taxon>Microdochium</taxon>
    </lineage>
</organism>
<gene>
    <name evidence="2" type="ORF">Micbo1qcDRAFT_166174</name>
</gene>
<dbReference type="AlphaFoldDB" id="A0A136IUK7"/>
<feature type="transmembrane region" description="Helical" evidence="1">
    <location>
        <begin position="12"/>
        <end position="37"/>
    </location>
</feature>
<keyword evidence="1" id="KW-0812">Transmembrane</keyword>
<name>A0A136IUK7_9PEZI</name>
<accession>A0A136IUK7</accession>
<dbReference type="EMBL" id="KQ964257">
    <property type="protein sequence ID" value="KXJ88734.1"/>
    <property type="molecule type" value="Genomic_DNA"/>
</dbReference>